<dbReference type="PROSITE" id="PS50853">
    <property type="entry name" value="FN3"/>
    <property type="match status" value="1"/>
</dbReference>
<sequence length="1026" mass="110435">MIKKLFLSLIALLLLAGSSVAFENIAMPIVIEDLDIQSISPVERQETISPLLEVGTRTSELTYSTKGMGIPSKAISNPINQAIYVPDNASTPASIRMYVRGENSSAGIAGWYEYTNRGIPIIELTGSQTCFGLAVSPNGKKLYVSINDFAGVAHKLRSYDLDLDGRPILSSLKDFGWNWAIEPYASPAGIVALDHVVYMADMGAGRIHMFNPSSGQREGNIILSNQAGLFDVAVTPPEVTANWTGYWFFVLQKANQGKVFVYYSLWPNGQSPTHTYVGVITGLKAPTSLKVSPDGKYLYITVNGDLAGDPDVEVYEVSKTLPAPYFKLTAKITSGATGGYGWTGLDISPDNKYLLFTQELVSGNVGLHQVSVSSVKTANGSTLTATKIKNVALPYADSIVISSDGKRCAAANSGSGKIKLVEDPWLTNNLLYLLPKVTSVTPNITAYGTGVNVTINGENFRQGGIASINAYLYAGGTQATIQNLSNVNIVNPNQITASIPANPIVMAGKHDLVVDNRYLNIAQTYTGALVDGFSINFTQTSNLTGEAKDVGGAPLPAGQVRWSWTQLNQGEEGYKLYDAITNNLIITLTKNDLSYTEMNLSPNTQYSRYVVAYNSDLNSAKSKTSMAHSAAAIPSGIQTSNITASSVDISWDANNNPANTKYVVSRHIRFSTDPFIAVGTTTATSLTDNTNLVVGQEYSYVVKALNNAGLETLDSQAAFATIGASTTTVDVNNIKIKRDGDIANSSTISLEWQTTPTNKAVDIWSKDTTFATTGWTKLSSIVAGTTTYTDSGIKVGDGKIRFYKILPSGATSVTTDDLTQEVLVKFDLDLDSGNNLVSLPLIPEDTSMDKVIGAQLTGGPFSLSADMIQKYTGSGYEKAWLNSTGNKWYTGSNLTSIKFEPDLGYIITAKNKQYVTVVGKIPAANRSISINANKQQNLIGTAYPIEIHPDNSGLAAKATAGPFSILATTIQTPKKTGGYYKAWLKAPEKKWYTDSSPTTLKFQPGKGYWISDPGTTNYIWDYNKPY</sequence>
<feature type="domain" description="Fibronectin type-III" evidence="2">
    <location>
        <begin position="633"/>
        <end position="725"/>
    </location>
</feature>
<dbReference type="AlphaFoldDB" id="A0A1F4TMU8"/>
<dbReference type="InterPro" id="IPR011659">
    <property type="entry name" value="WD40"/>
</dbReference>
<dbReference type="SMART" id="SM00060">
    <property type="entry name" value="FN3"/>
    <property type="match status" value="2"/>
</dbReference>
<proteinExistence type="predicted"/>
<dbReference type="InterPro" id="IPR013783">
    <property type="entry name" value="Ig-like_fold"/>
</dbReference>
<protein>
    <recommendedName>
        <fullName evidence="2">Fibronectin type-III domain-containing protein</fullName>
    </recommendedName>
</protein>
<dbReference type="InterPro" id="IPR014756">
    <property type="entry name" value="Ig_E-set"/>
</dbReference>
<dbReference type="InterPro" id="IPR003961">
    <property type="entry name" value="FN3_dom"/>
</dbReference>
<evidence type="ECO:0000313" key="3">
    <source>
        <dbReference type="EMBL" id="OGC33899.1"/>
    </source>
</evidence>
<dbReference type="CDD" id="cd00063">
    <property type="entry name" value="FN3"/>
    <property type="match status" value="1"/>
</dbReference>
<dbReference type="Pfam" id="PF01833">
    <property type="entry name" value="TIG"/>
    <property type="match status" value="1"/>
</dbReference>
<organism evidence="3 4">
    <name type="scientific">candidate division WOR-1 bacterium RIFOXYC2_FULL_41_25</name>
    <dbReference type="NCBI Taxonomy" id="1802586"/>
    <lineage>
        <taxon>Bacteria</taxon>
        <taxon>Bacillati</taxon>
        <taxon>Saganbacteria</taxon>
    </lineage>
</organism>
<keyword evidence="1" id="KW-0732">Signal</keyword>
<evidence type="ECO:0000256" key="1">
    <source>
        <dbReference type="SAM" id="SignalP"/>
    </source>
</evidence>
<feature type="signal peptide" evidence="1">
    <location>
        <begin position="1"/>
        <end position="21"/>
    </location>
</feature>
<evidence type="ECO:0000259" key="2">
    <source>
        <dbReference type="PROSITE" id="PS50853"/>
    </source>
</evidence>
<dbReference type="CDD" id="cd00603">
    <property type="entry name" value="IPT_PCSR"/>
    <property type="match status" value="1"/>
</dbReference>
<dbReference type="Gene3D" id="2.60.40.10">
    <property type="entry name" value="Immunoglobulins"/>
    <property type="match status" value="3"/>
</dbReference>
<dbReference type="InterPro" id="IPR002909">
    <property type="entry name" value="IPT_dom"/>
</dbReference>
<accession>A0A1F4TMU8</accession>
<dbReference type="InterPro" id="IPR015943">
    <property type="entry name" value="WD40/YVTN_repeat-like_dom_sf"/>
</dbReference>
<dbReference type="EMBL" id="MEUI01000026">
    <property type="protein sequence ID" value="OGC33899.1"/>
    <property type="molecule type" value="Genomic_DNA"/>
</dbReference>
<dbReference type="SUPFAM" id="SSF81296">
    <property type="entry name" value="E set domains"/>
    <property type="match status" value="1"/>
</dbReference>
<dbReference type="SUPFAM" id="SSF49265">
    <property type="entry name" value="Fibronectin type III"/>
    <property type="match status" value="1"/>
</dbReference>
<gene>
    <name evidence="3" type="ORF">A2462_01345</name>
</gene>
<dbReference type="Gene3D" id="2.130.10.10">
    <property type="entry name" value="YVTN repeat-like/Quinoprotein amine dehydrogenase"/>
    <property type="match status" value="1"/>
</dbReference>
<dbReference type="SUPFAM" id="SSF75011">
    <property type="entry name" value="3-carboxy-cis,cis-mucoante lactonizing enzyme"/>
    <property type="match status" value="1"/>
</dbReference>
<dbReference type="InterPro" id="IPR036116">
    <property type="entry name" value="FN3_sf"/>
</dbReference>
<feature type="chain" id="PRO_5009514613" description="Fibronectin type-III domain-containing protein" evidence="1">
    <location>
        <begin position="22"/>
        <end position="1026"/>
    </location>
</feature>
<dbReference type="Pfam" id="PF07676">
    <property type="entry name" value="PD40"/>
    <property type="match status" value="1"/>
</dbReference>
<reference evidence="3 4" key="1">
    <citation type="journal article" date="2016" name="Nat. Commun.">
        <title>Thousands of microbial genomes shed light on interconnected biogeochemical processes in an aquifer system.</title>
        <authorList>
            <person name="Anantharaman K."/>
            <person name="Brown C.T."/>
            <person name="Hug L.A."/>
            <person name="Sharon I."/>
            <person name="Castelle C.J."/>
            <person name="Probst A.J."/>
            <person name="Thomas B.C."/>
            <person name="Singh A."/>
            <person name="Wilkins M.J."/>
            <person name="Karaoz U."/>
            <person name="Brodie E.L."/>
            <person name="Williams K.H."/>
            <person name="Hubbard S.S."/>
            <person name="Banfield J.F."/>
        </authorList>
    </citation>
    <scope>NUCLEOTIDE SEQUENCE [LARGE SCALE GENOMIC DNA]</scope>
</reference>
<dbReference type="Proteomes" id="UP000177309">
    <property type="component" value="Unassembled WGS sequence"/>
</dbReference>
<evidence type="ECO:0000313" key="4">
    <source>
        <dbReference type="Proteomes" id="UP000177309"/>
    </source>
</evidence>
<comment type="caution">
    <text evidence="3">The sequence shown here is derived from an EMBL/GenBank/DDBJ whole genome shotgun (WGS) entry which is preliminary data.</text>
</comment>
<name>A0A1F4TMU8_UNCSA</name>